<gene>
    <name evidence="1" type="ORF">S01H4_49994</name>
</gene>
<dbReference type="EMBL" id="BART01028336">
    <property type="protein sequence ID" value="GAG90157.1"/>
    <property type="molecule type" value="Genomic_DNA"/>
</dbReference>
<name>X1CA82_9ZZZZ</name>
<comment type="caution">
    <text evidence="1">The sequence shown here is derived from an EMBL/GenBank/DDBJ whole genome shotgun (WGS) entry which is preliminary data.</text>
</comment>
<accession>X1CA82</accession>
<sequence length="215" mass="24645">MKRREFLKNLTLGIIGLGVAPEVLARNAADPAASSQKYIDDHIRDYLYKMKHFNETNNDDIRVHESDYRTFESVVKRLRRLERTAGHGNFQILSFDGGLSIARKYSEVGEFTKAEIGLIEMIFYSEASRYGFFGQKPLDKLTDRIRQRSVMKIPYTGNYLFNGHALETYEKIKKEVGEPVVLTSGVRGVMKQFLLFLNKAYKYQGNLSLASRSLA</sequence>
<evidence type="ECO:0000313" key="1">
    <source>
        <dbReference type="EMBL" id="GAG90157.1"/>
    </source>
</evidence>
<proteinExistence type="predicted"/>
<dbReference type="AlphaFoldDB" id="X1CA82"/>
<protein>
    <submittedName>
        <fullName evidence="1">Uncharacterized protein</fullName>
    </submittedName>
</protein>
<organism evidence="1">
    <name type="scientific">marine sediment metagenome</name>
    <dbReference type="NCBI Taxonomy" id="412755"/>
    <lineage>
        <taxon>unclassified sequences</taxon>
        <taxon>metagenomes</taxon>
        <taxon>ecological metagenomes</taxon>
    </lineage>
</organism>
<reference evidence="1" key="1">
    <citation type="journal article" date="2014" name="Front. Microbiol.">
        <title>High frequency of phylogenetically diverse reductive dehalogenase-homologous genes in deep subseafloor sedimentary metagenomes.</title>
        <authorList>
            <person name="Kawai M."/>
            <person name="Futagami T."/>
            <person name="Toyoda A."/>
            <person name="Takaki Y."/>
            <person name="Nishi S."/>
            <person name="Hori S."/>
            <person name="Arai W."/>
            <person name="Tsubouchi T."/>
            <person name="Morono Y."/>
            <person name="Uchiyama I."/>
            <person name="Ito T."/>
            <person name="Fujiyama A."/>
            <person name="Inagaki F."/>
            <person name="Takami H."/>
        </authorList>
    </citation>
    <scope>NUCLEOTIDE SEQUENCE</scope>
    <source>
        <strain evidence="1">Expedition CK06-06</strain>
    </source>
</reference>
<feature type="non-terminal residue" evidence="1">
    <location>
        <position position="215"/>
    </location>
</feature>